<dbReference type="AlphaFoldDB" id="A0A9P1J0T8"/>
<dbReference type="PANTHER" id="PTHR46447:SF1">
    <property type="entry name" value="INTERLEUKIN ENHANCER-BINDING FACTOR 2"/>
    <property type="match status" value="1"/>
</dbReference>
<dbReference type="GO" id="GO:0003677">
    <property type="term" value="F:DNA binding"/>
    <property type="evidence" value="ECO:0007669"/>
    <property type="project" value="UniProtKB-KW"/>
</dbReference>
<evidence type="ECO:0000313" key="8">
    <source>
        <dbReference type="EMBL" id="CAI5453674.1"/>
    </source>
</evidence>
<evidence type="ECO:0000256" key="4">
    <source>
        <dbReference type="ARBA" id="ARBA00023159"/>
    </source>
</evidence>
<dbReference type="PANTHER" id="PTHR46447">
    <property type="entry name" value="INTERLEUKIN ENHANCER-BINDING FACTOR"/>
    <property type="match status" value="1"/>
</dbReference>
<gene>
    <name evidence="8" type="ORF">CAMP_LOCUS16311</name>
</gene>
<keyword evidence="2" id="KW-0805">Transcription regulation</keyword>
<dbReference type="Pfam" id="PF20965">
    <property type="entry name" value="DZF_C"/>
    <property type="match status" value="1"/>
</dbReference>
<dbReference type="InterPro" id="IPR043519">
    <property type="entry name" value="NT_sf"/>
</dbReference>
<proteinExistence type="predicted"/>
<comment type="subcellular location">
    <subcellularLocation>
        <location evidence="1">Nucleus</location>
    </subcellularLocation>
</comment>
<dbReference type="EMBL" id="CANHGI010000005">
    <property type="protein sequence ID" value="CAI5453674.1"/>
    <property type="molecule type" value="Genomic_DNA"/>
</dbReference>
<dbReference type="OrthoDB" id="5775647at2759"/>
<dbReference type="SMART" id="SM00572">
    <property type="entry name" value="DZF"/>
    <property type="match status" value="1"/>
</dbReference>
<comment type="caution">
    <text evidence="8">The sequence shown here is derived from an EMBL/GenBank/DDBJ whole genome shotgun (WGS) entry which is preliminary data.</text>
</comment>
<evidence type="ECO:0000256" key="2">
    <source>
        <dbReference type="ARBA" id="ARBA00023015"/>
    </source>
</evidence>
<dbReference type="PROSITE" id="PS51703">
    <property type="entry name" value="DZF"/>
    <property type="match status" value="1"/>
</dbReference>
<dbReference type="Gene3D" id="3.30.460.10">
    <property type="entry name" value="Beta Polymerase, domain 2"/>
    <property type="match status" value="1"/>
</dbReference>
<dbReference type="Gene3D" id="1.10.1410.40">
    <property type="match status" value="1"/>
</dbReference>
<feature type="domain" description="DZF" evidence="7">
    <location>
        <begin position="24"/>
        <end position="375"/>
    </location>
</feature>
<keyword evidence="4" id="KW-0010">Activator</keyword>
<protein>
    <recommendedName>
        <fullName evidence="7">DZF domain-containing protein</fullName>
    </recommendedName>
</protein>
<dbReference type="GO" id="GO:0003725">
    <property type="term" value="F:double-stranded RNA binding"/>
    <property type="evidence" value="ECO:0007669"/>
    <property type="project" value="TreeGrafter"/>
</dbReference>
<dbReference type="SUPFAM" id="SSF81301">
    <property type="entry name" value="Nucleotidyltransferase"/>
    <property type="match status" value="1"/>
</dbReference>
<evidence type="ECO:0000256" key="3">
    <source>
        <dbReference type="ARBA" id="ARBA00023125"/>
    </source>
</evidence>
<organism evidence="8 9">
    <name type="scientific">Caenorhabditis angaria</name>
    <dbReference type="NCBI Taxonomy" id="860376"/>
    <lineage>
        <taxon>Eukaryota</taxon>
        <taxon>Metazoa</taxon>
        <taxon>Ecdysozoa</taxon>
        <taxon>Nematoda</taxon>
        <taxon>Chromadorea</taxon>
        <taxon>Rhabditida</taxon>
        <taxon>Rhabditina</taxon>
        <taxon>Rhabditomorpha</taxon>
        <taxon>Rhabditoidea</taxon>
        <taxon>Rhabditidae</taxon>
        <taxon>Peloderinae</taxon>
        <taxon>Caenorhabditis</taxon>
    </lineage>
</organism>
<dbReference type="GO" id="GO:0045893">
    <property type="term" value="P:positive regulation of DNA-templated transcription"/>
    <property type="evidence" value="ECO:0007669"/>
    <property type="project" value="TreeGrafter"/>
</dbReference>
<evidence type="ECO:0000256" key="6">
    <source>
        <dbReference type="ARBA" id="ARBA00023242"/>
    </source>
</evidence>
<name>A0A9P1J0T8_9PELO</name>
<dbReference type="InterPro" id="IPR052134">
    <property type="entry name" value="ILF2"/>
</dbReference>
<evidence type="ECO:0000313" key="9">
    <source>
        <dbReference type="Proteomes" id="UP001152747"/>
    </source>
</evidence>
<evidence type="ECO:0000256" key="5">
    <source>
        <dbReference type="ARBA" id="ARBA00023163"/>
    </source>
</evidence>
<evidence type="ECO:0000259" key="7">
    <source>
        <dbReference type="PROSITE" id="PS51703"/>
    </source>
</evidence>
<dbReference type="PROSITE" id="PS50152">
    <property type="entry name" value="25A_SYNTH_3"/>
    <property type="match status" value="1"/>
</dbReference>
<keyword evidence="3" id="KW-0238">DNA-binding</keyword>
<sequence>MSGKRGRRHRGGINKRKPPMPIYPAFAQAPIKPPFFDMVMLQDSFDGTKNNLDAAFEKEIIDKAKLLQPTAVVKAKVGELTEHIINALNLEKEEKTLADVVINHVAKVGSFNTDTTLNTSAKSDIALQLCTLPSFETLSAISKRVIENIQQKSNFKDVITAVNHDYGCCIMTPNAQARILVTILPEISEKLEPDLHLGEKKLMLNYFSIRHSEWFQEVIESIDSFTLLELRSLIRVLRHAKNRFMDLQSLSIWNIHFLAFYSLLNGPRGTKVNLGTAFRRFFELLAAGILLPKTRCMIDPTSKSMQIGWELTNAQRDALTMAGQTMVRIFATGNDGYRAVLGTLATCQGVDLTQQKSAWNGIVVEPLRDAFKEGCMDPYLIEPGFVEI</sequence>
<dbReference type="Pfam" id="PF07528">
    <property type="entry name" value="DZF_N"/>
    <property type="match status" value="1"/>
</dbReference>
<dbReference type="InterPro" id="IPR006561">
    <property type="entry name" value="DZF_dom"/>
</dbReference>
<dbReference type="InterPro" id="IPR049402">
    <property type="entry name" value="DZF_dom_C"/>
</dbReference>
<dbReference type="Proteomes" id="UP001152747">
    <property type="component" value="Unassembled WGS sequence"/>
</dbReference>
<evidence type="ECO:0000256" key="1">
    <source>
        <dbReference type="ARBA" id="ARBA00004123"/>
    </source>
</evidence>
<dbReference type="InterPro" id="IPR049401">
    <property type="entry name" value="DZF_dom_N"/>
</dbReference>
<keyword evidence="5" id="KW-0804">Transcription</keyword>
<keyword evidence="6" id="KW-0539">Nucleus</keyword>
<dbReference type="GO" id="GO:0071013">
    <property type="term" value="C:catalytic step 2 spliceosome"/>
    <property type="evidence" value="ECO:0007669"/>
    <property type="project" value="TreeGrafter"/>
</dbReference>
<reference evidence="8" key="1">
    <citation type="submission" date="2022-11" db="EMBL/GenBank/DDBJ databases">
        <authorList>
            <person name="Kikuchi T."/>
        </authorList>
    </citation>
    <scope>NUCLEOTIDE SEQUENCE</scope>
    <source>
        <strain evidence="8">PS1010</strain>
    </source>
</reference>
<keyword evidence="9" id="KW-1185">Reference proteome</keyword>
<accession>A0A9P1J0T8</accession>